<sequence length="400" mass="43916">MRTTLPSLTLLTTFLMAPTAMAEPVDVGPPNAPSQTPAFEDQTRAPQLANTLELDTQIIADGLEHPWGLAFLPGGDMLVTERAGRLRLITPDGEMSEPIEGLPEMDARGQGGLLDVSLGPDFDTERRVYLSYAEPRDGDQNGTAVARARLSEDNTRLSDVEVIFQQQPGWESTKHFGSRLIWDNNGRLFITLGERSLVEPRQLAQTLDNTIGKIVRVNADGSTPDDNPFVGRDDALDEIWSYGHRNLQGAALHPETNELWTIEHGPKGGDELNRPEPGLNYGWPVITYGEDYSGAAIGDGITQQDGMEQPVYYWDPVIAPGDMTFYTGELFAGWQNDILIASLKPGGIVQLSLEDGRVTGEARYLEELGRVRDVDQGPDGALWILTDKRDGALIRALPQE</sequence>
<name>A0A3D9DT38_9GAMM</name>
<dbReference type="PANTHER" id="PTHR19328:SF75">
    <property type="entry name" value="ALDOSE SUGAR DEHYDROGENASE YLII"/>
    <property type="match status" value="1"/>
</dbReference>
<organism evidence="3 4">
    <name type="scientific">Kushneria indalinina DSM 14324</name>
    <dbReference type="NCBI Taxonomy" id="1122140"/>
    <lineage>
        <taxon>Bacteria</taxon>
        <taxon>Pseudomonadati</taxon>
        <taxon>Pseudomonadota</taxon>
        <taxon>Gammaproteobacteria</taxon>
        <taxon>Oceanospirillales</taxon>
        <taxon>Halomonadaceae</taxon>
        <taxon>Kushneria</taxon>
    </lineage>
</organism>
<keyword evidence="4" id="KW-1185">Reference proteome</keyword>
<dbReference type="EMBL" id="QRDJ01000009">
    <property type="protein sequence ID" value="REC93841.1"/>
    <property type="molecule type" value="Genomic_DNA"/>
</dbReference>
<feature type="chain" id="PRO_5017549666" evidence="1">
    <location>
        <begin position="23"/>
        <end position="400"/>
    </location>
</feature>
<dbReference type="InterPro" id="IPR011041">
    <property type="entry name" value="Quinoprot_gluc/sorb_DH_b-prop"/>
</dbReference>
<dbReference type="RefSeq" id="WP_115855396.1">
    <property type="nucleotide sequence ID" value="NZ_QRDJ01000009.1"/>
</dbReference>
<dbReference type="InterPro" id="IPR012938">
    <property type="entry name" value="Glc/Sorbosone_DH"/>
</dbReference>
<evidence type="ECO:0000313" key="4">
    <source>
        <dbReference type="Proteomes" id="UP000256334"/>
    </source>
</evidence>
<dbReference type="AlphaFoldDB" id="A0A3D9DT38"/>
<proteinExistence type="predicted"/>
<gene>
    <name evidence="3" type="ORF">C8D72_3190</name>
</gene>
<dbReference type="Proteomes" id="UP000256334">
    <property type="component" value="Unassembled WGS sequence"/>
</dbReference>
<dbReference type="InterPro" id="IPR011042">
    <property type="entry name" value="6-blade_b-propeller_TolB-like"/>
</dbReference>
<protein>
    <submittedName>
        <fullName evidence="3">Glucose/arabinose dehydrogenase</fullName>
    </submittedName>
</protein>
<evidence type="ECO:0000259" key="2">
    <source>
        <dbReference type="Pfam" id="PF07995"/>
    </source>
</evidence>
<evidence type="ECO:0000256" key="1">
    <source>
        <dbReference type="SAM" id="SignalP"/>
    </source>
</evidence>
<dbReference type="Gene3D" id="2.120.10.30">
    <property type="entry name" value="TolB, C-terminal domain"/>
    <property type="match status" value="1"/>
</dbReference>
<reference evidence="3 4" key="1">
    <citation type="submission" date="2018-07" db="EMBL/GenBank/DDBJ databases">
        <title>Genomic Encyclopedia of Type Strains, Phase IV (KMG-IV): sequencing the most valuable type-strain genomes for metagenomic binning, comparative biology and taxonomic classification.</title>
        <authorList>
            <person name="Goeker M."/>
        </authorList>
    </citation>
    <scope>NUCLEOTIDE SEQUENCE [LARGE SCALE GENOMIC DNA]</scope>
    <source>
        <strain evidence="3 4">DSM 14324</strain>
    </source>
</reference>
<feature type="domain" description="Glucose/Sorbosone dehydrogenase" evidence="2">
    <location>
        <begin position="63"/>
        <end position="395"/>
    </location>
</feature>
<comment type="caution">
    <text evidence="3">The sequence shown here is derived from an EMBL/GenBank/DDBJ whole genome shotgun (WGS) entry which is preliminary data.</text>
</comment>
<dbReference type="Pfam" id="PF07995">
    <property type="entry name" value="GSDH"/>
    <property type="match status" value="1"/>
</dbReference>
<accession>A0A3D9DT38</accession>
<dbReference type="OrthoDB" id="9770043at2"/>
<dbReference type="SUPFAM" id="SSF50952">
    <property type="entry name" value="Soluble quinoprotein glucose dehydrogenase"/>
    <property type="match status" value="1"/>
</dbReference>
<dbReference type="PANTHER" id="PTHR19328">
    <property type="entry name" value="HEDGEHOG-INTERACTING PROTEIN"/>
    <property type="match status" value="1"/>
</dbReference>
<keyword evidence="1" id="KW-0732">Signal</keyword>
<feature type="signal peptide" evidence="1">
    <location>
        <begin position="1"/>
        <end position="22"/>
    </location>
</feature>
<evidence type="ECO:0000313" key="3">
    <source>
        <dbReference type="EMBL" id="REC93841.1"/>
    </source>
</evidence>